<gene>
    <name evidence="1" type="ORF">SAMN04487824_101175</name>
</gene>
<dbReference type="EMBL" id="FMZL01000001">
    <property type="protein sequence ID" value="SDB98198.1"/>
    <property type="molecule type" value="Genomic_DNA"/>
</dbReference>
<name>A0A1G6HVN6_9ACTN</name>
<keyword evidence="2" id="KW-1185">Reference proteome</keyword>
<proteinExistence type="predicted"/>
<organism evidence="1 2">
    <name type="scientific">Parafannyhessea umbonata</name>
    <dbReference type="NCBI Taxonomy" id="604330"/>
    <lineage>
        <taxon>Bacteria</taxon>
        <taxon>Bacillati</taxon>
        <taxon>Actinomycetota</taxon>
        <taxon>Coriobacteriia</taxon>
        <taxon>Coriobacteriales</taxon>
        <taxon>Atopobiaceae</taxon>
        <taxon>Parafannyhessea</taxon>
    </lineage>
</organism>
<dbReference type="InterPro" id="IPR024499">
    <property type="entry name" value="Mbeg1-like"/>
</dbReference>
<dbReference type="SUPFAM" id="SSF53474">
    <property type="entry name" value="alpha/beta-Hydrolases"/>
    <property type="match status" value="1"/>
</dbReference>
<protein>
    <recommendedName>
        <fullName evidence="3">DUF2974 domain-containing protein</fullName>
    </recommendedName>
</protein>
<sequence>MAGNLIDYVKWRGDLGFTERPFNDVDALVLATLSYIDLVGFTPNEASGGTVEVREALGELMERSGGDVAPYVRSLATIDARYIDAVAKSRRFGRLHIGRYVDVMDYDNAVQFAAVEVMLPPNSVEGCGKGVRFVSFRGTDLTIAGWREDFMLSFEVTGAQKLAAEYLDRALRAAVAAGEPLMAGGHSKGGNLASFAVASAVPSLAKNVLRCYSFDGPGLDERVVVHDARDVIGGRFVRYQPAYSVIGQLFDRAEEPRAYVASTGSGMLQHDPLTWQVSSSDLILADGLDPDAATFDAALDEWMEPVDMGERERFTNEFFDILGAGGPKLTDVTSREGLPKVMSAANGASDQTKRLVWKLVECVVAKQAARTSDVVRKAYEGVVQSARDAASGLAVSFPRRQLHAE</sequence>
<dbReference type="STRING" id="604330.SAMN04489857_0466"/>
<reference evidence="2" key="1">
    <citation type="submission" date="2016-10" db="EMBL/GenBank/DDBJ databases">
        <authorList>
            <person name="Varghese N."/>
            <person name="Submissions S."/>
        </authorList>
    </citation>
    <scope>NUCLEOTIDE SEQUENCE [LARGE SCALE GENOMIC DNA]</scope>
    <source>
        <strain evidence="2">DSM 22619</strain>
    </source>
</reference>
<dbReference type="Proteomes" id="UP000198528">
    <property type="component" value="Unassembled WGS sequence"/>
</dbReference>
<accession>A0A1G6HVN6</accession>
<dbReference type="AlphaFoldDB" id="A0A1G6HVN6"/>
<evidence type="ECO:0008006" key="3">
    <source>
        <dbReference type="Google" id="ProtNLM"/>
    </source>
</evidence>
<dbReference type="Pfam" id="PF11187">
    <property type="entry name" value="Mbeg1-like"/>
    <property type="match status" value="1"/>
</dbReference>
<dbReference type="InterPro" id="IPR029058">
    <property type="entry name" value="AB_hydrolase_fold"/>
</dbReference>
<evidence type="ECO:0000313" key="1">
    <source>
        <dbReference type="EMBL" id="SDB98198.1"/>
    </source>
</evidence>
<evidence type="ECO:0000313" key="2">
    <source>
        <dbReference type="Proteomes" id="UP000198528"/>
    </source>
</evidence>
<dbReference type="RefSeq" id="WP_090844488.1">
    <property type="nucleotide sequence ID" value="NZ_FMZL01000001.1"/>
</dbReference>